<accession>A0A2K9EUT9</accession>
<dbReference type="EMBL" id="CP025408">
    <property type="protein sequence ID" value="AUH35565.1"/>
    <property type="molecule type" value="Genomic_DNA"/>
</dbReference>
<dbReference type="Proteomes" id="UP000233742">
    <property type="component" value="Chromosome"/>
</dbReference>
<dbReference type="KEGG" id="paro:CUV01_18160"/>
<sequence length="78" mass="8649">MGDHHHFGPCFGRHHRRAADRRRAGAGPGRAARRYQAQRFARDRGAAILPCARTARTIARNQPDRGLSRPAVADRPGN</sequence>
<protein>
    <submittedName>
        <fullName evidence="2">Uncharacterized protein</fullName>
    </submittedName>
</protein>
<keyword evidence="3" id="KW-1185">Reference proteome</keyword>
<evidence type="ECO:0000256" key="1">
    <source>
        <dbReference type="SAM" id="MobiDB-lite"/>
    </source>
</evidence>
<organism evidence="2 3">
    <name type="scientific">Paracoccus tegillarcae</name>
    <dbReference type="NCBI Taxonomy" id="1529068"/>
    <lineage>
        <taxon>Bacteria</taxon>
        <taxon>Pseudomonadati</taxon>
        <taxon>Pseudomonadota</taxon>
        <taxon>Alphaproteobacteria</taxon>
        <taxon>Rhodobacterales</taxon>
        <taxon>Paracoccaceae</taxon>
        <taxon>Paracoccus</taxon>
    </lineage>
</organism>
<reference evidence="2 3" key="1">
    <citation type="submission" date="2017-12" db="EMBL/GenBank/DDBJ databases">
        <authorList>
            <person name="Hurst M.R.H."/>
        </authorList>
    </citation>
    <scope>NUCLEOTIDE SEQUENCE [LARGE SCALE GENOMIC DNA]</scope>
    <source>
        <strain evidence="2 3">BM15</strain>
    </source>
</reference>
<name>A0A2K9EUT9_9RHOB</name>
<dbReference type="AlphaFoldDB" id="A0A2K9EUT9"/>
<feature type="region of interest" description="Disordered" evidence="1">
    <location>
        <begin position="57"/>
        <end position="78"/>
    </location>
</feature>
<feature type="region of interest" description="Disordered" evidence="1">
    <location>
        <begin position="1"/>
        <end position="38"/>
    </location>
</feature>
<proteinExistence type="predicted"/>
<evidence type="ECO:0000313" key="2">
    <source>
        <dbReference type="EMBL" id="AUH35565.1"/>
    </source>
</evidence>
<gene>
    <name evidence="2" type="ORF">CUV01_18160</name>
</gene>
<evidence type="ECO:0000313" key="3">
    <source>
        <dbReference type="Proteomes" id="UP000233742"/>
    </source>
</evidence>